<evidence type="ECO:0000256" key="3">
    <source>
        <dbReference type="SAM" id="Phobius"/>
    </source>
</evidence>
<reference evidence="6" key="1">
    <citation type="submission" date="2025-08" db="UniProtKB">
        <authorList>
            <consortium name="RefSeq"/>
        </authorList>
    </citation>
    <scope>IDENTIFICATION</scope>
    <source>
        <strain evidence="6">15112-1751.03</strain>
        <tissue evidence="6">Whole Adult</tissue>
    </source>
</reference>
<evidence type="ECO:0000256" key="1">
    <source>
        <dbReference type="ARBA" id="ARBA00023157"/>
    </source>
</evidence>
<dbReference type="InterPro" id="IPR002018">
    <property type="entry name" value="CarbesteraseB"/>
</dbReference>
<evidence type="ECO:0000259" key="4">
    <source>
        <dbReference type="Pfam" id="PF00135"/>
    </source>
</evidence>
<keyword evidence="3" id="KW-0812">Transmembrane</keyword>
<dbReference type="AlphaFoldDB" id="A0A9C6T1G6"/>
<dbReference type="RefSeq" id="XP_051857963.1">
    <property type="nucleotide sequence ID" value="XM_052002003.1"/>
</dbReference>
<sequence length="690" mass="77514">MESAFCGFPIKIWTVRKATSLVINVAFFISARERNSTWAKSSTGLSSKVQLSFVRIRVLSSSFSCSSMSSGSVVFVIVIVIALLLAVEARVRGKQYDEEKDTIVELPKLGAIQGKVIETAWTNREVLQFVDMRYAEPPTGQYRFKPPRPIEPWEDVMDATAEKIGCPSVVSMDSLTKLDDVLDVEDCLTMTITTPNVTGALPVLVYIHGEYLYEGSNSEAPPDYLLEKDVVLVTPQYRLGPFGFLSTKTDEIPGNAGFLDIFLALQFVKHFITYFGGDPSRVTVAGQVGGAAIAHLLTLSPMVQRGLFSQVIYHSGSAIMPIFLEDNPRKHAQEIAQKAECQMVTVRDLNNCLMELSAMELLNAFMDHALEKSDLGIGHTGGIQFTIGGPSGVLPKHPYDLMLESNFSYPAMGGCPKNAGTRVLNEIVENDFEGKIPDDEYNTYNYIDHIIRQVVGTDKTMLLTSFITHDFFNRQLLENGTFDMLIPRLIDVAGTLNHKLPVLLALNMNNKHNPDNTFLYSFDYAGEFNRYREMDEETNMQSPFKAGVSLTDEALYLFPYPEHVQRLSPPDEAMARRMVDLWTNFVITGNPLGSYKAGYWPPMTTLYGPYMKIDETLTIAGNYFNEFSATLRDEDQGHSLIREIYYLRKRAHQKSQAQRKKQATAVASKLKKVHVRKSLVKRPNRNKIRF</sequence>
<gene>
    <name evidence="6" type="primary">LOC117564594</name>
</gene>
<name>A0A9C6T1G6_DROAB</name>
<feature type="transmembrane region" description="Helical" evidence="3">
    <location>
        <begin position="68"/>
        <end position="87"/>
    </location>
</feature>
<dbReference type="InterPro" id="IPR029058">
    <property type="entry name" value="AB_hydrolase_fold"/>
</dbReference>
<proteinExistence type="predicted"/>
<keyword evidence="3" id="KW-1133">Transmembrane helix</keyword>
<evidence type="ECO:0000313" key="6">
    <source>
        <dbReference type="RefSeq" id="XP_051857963.1"/>
    </source>
</evidence>
<dbReference type="PANTHER" id="PTHR43142:SF12">
    <property type="entry name" value="CARBOXYLESTERASE TYPE B DOMAIN-CONTAINING PROTEIN-RELATED"/>
    <property type="match status" value="1"/>
</dbReference>
<dbReference type="PANTHER" id="PTHR43142">
    <property type="entry name" value="CARBOXYLIC ESTER HYDROLASE"/>
    <property type="match status" value="1"/>
</dbReference>
<organism evidence="5 6">
    <name type="scientific">Drosophila albomicans</name>
    <name type="common">Fruit fly</name>
    <dbReference type="NCBI Taxonomy" id="7291"/>
    <lineage>
        <taxon>Eukaryota</taxon>
        <taxon>Metazoa</taxon>
        <taxon>Ecdysozoa</taxon>
        <taxon>Arthropoda</taxon>
        <taxon>Hexapoda</taxon>
        <taxon>Insecta</taxon>
        <taxon>Pterygota</taxon>
        <taxon>Neoptera</taxon>
        <taxon>Endopterygota</taxon>
        <taxon>Diptera</taxon>
        <taxon>Brachycera</taxon>
        <taxon>Muscomorpha</taxon>
        <taxon>Ephydroidea</taxon>
        <taxon>Drosophilidae</taxon>
        <taxon>Drosophila</taxon>
    </lineage>
</organism>
<keyword evidence="2" id="KW-0325">Glycoprotein</keyword>
<dbReference type="Proteomes" id="UP000515160">
    <property type="component" value="Chromosome 2L"/>
</dbReference>
<dbReference type="OrthoDB" id="3200163at2759"/>
<protein>
    <submittedName>
        <fullName evidence="6">Glutactin isoform X1</fullName>
    </submittedName>
</protein>
<accession>A0A9C6T1G6</accession>
<dbReference type="Gene3D" id="3.40.50.1820">
    <property type="entry name" value="alpha/beta hydrolase"/>
    <property type="match status" value="1"/>
</dbReference>
<keyword evidence="1" id="KW-1015">Disulfide bond</keyword>
<dbReference type="Pfam" id="PF00135">
    <property type="entry name" value="COesterase"/>
    <property type="match status" value="1"/>
</dbReference>
<dbReference type="SUPFAM" id="SSF53474">
    <property type="entry name" value="alpha/beta-Hydrolases"/>
    <property type="match status" value="1"/>
</dbReference>
<keyword evidence="5" id="KW-1185">Reference proteome</keyword>
<dbReference type="GeneID" id="117564594"/>
<keyword evidence="3" id="KW-0472">Membrane</keyword>
<evidence type="ECO:0000256" key="2">
    <source>
        <dbReference type="ARBA" id="ARBA00023180"/>
    </source>
</evidence>
<feature type="domain" description="Carboxylesterase type B" evidence="4">
    <location>
        <begin position="101"/>
        <end position="624"/>
    </location>
</feature>
<evidence type="ECO:0000313" key="5">
    <source>
        <dbReference type="Proteomes" id="UP000515160"/>
    </source>
</evidence>